<keyword evidence="1" id="KW-0175">Coiled coil</keyword>
<dbReference type="RefSeq" id="WP_123132055.1">
    <property type="nucleotide sequence ID" value="NZ_RJJE01000003.1"/>
</dbReference>
<proteinExistence type="predicted"/>
<evidence type="ECO:0000313" key="3">
    <source>
        <dbReference type="Proteomes" id="UP000271010"/>
    </source>
</evidence>
<evidence type="ECO:0000313" key="2">
    <source>
        <dbReference type="EMBL" id="RNI31919.1"/>
    </source>
</evidence>
<protein>
    <recommendedName>
        <fullName evidence="4">Viral A-type inclusion protein</fullName>
    </recommendedName>
</protein>
<accession>A0A3M9N293</accession>
<organism evidence="2 3">
    <name type="scientific">Rufibacter immobilis</name>
    <dbReference type="NCBI Taxonomy" id="1348778"/>
    <lineage>
        <taxon>Bacteria</taxon>
        <taxon>Pseudomonadati</taxon>
        <taxon>Bacteroidota</taxon>
        <taxon>Cytophagia</taxon>
        <taxon>Cytophagales</taxon>
        <taxon>Hymenobacteraceae</taxon>
        <taxon>Rufibacter</taxon>
    </lineage>
</organism>
<dbReference type="PROSITE" id="PS51257">
    <property type="entry name" value="PROKAR_LIPOPROTEIN"/>
    <property type="match status" value="1"/>
</dbReference>
<keyword evidence="3" id="KW-1185">Reference proteome</keyword>
<reference evidence="2 3" key="1">
    <citation type="submission" date="2018-11" db="EMBL/GenBank/DDBJ databases">
        <title>Rufibacter latericius sp. nov., isolated from water in Baiyang Lake.</title>
        <authorList>
            <person name="Yang Y."/>
        </authorList>
    </citation>
    <scope>NUCLEOTIDE SEQUENCE [LARGE SCALE GENOMIC DNA]</scope>
    <source>
        <strain evidence="2 3">MCC P1</strain>
    </source>
</reference>
<feature type="coiled-coil region" evidence="1">
    <location>
        <begin position="108"/>
        <end position="135"/>
    </location>
</feature>
<evidence type="ECO:0000256" key="1">
    <source>
        <dbReference type="SAM" id="Coils"/>
    </source>
</evidence>
<dbReference type="EMBL" id="RJJE01000003">
    <property type="protein sequence ID" value="RNI31919.1"/>
    <property type="molecule type" value="Genomic_DNA"/>
</dbReference>
<sequence length="141" mass="15851">MKNLRLALFGFALLGSACSPSPQQKVDTLQQEVLALHDSAMAKMGALYAGRKDLAYLKDSVLVQDTLAQRSLTTGIDHLARADEGMMQWMRAYRNPDDQAPEEALRYLEEEKVKIEKVRQEIAQSLRAADSLKAHYRNTSK</sequence>
<evidence type="ECO:0008006" key="4">
    <source>
        <dbReference type="Google" id="ProtNLM"/>
    </source>
</evidence>
<dbReference type="AlphaFoldDB" id="A0A3M9N293"/>
<dbReference type="Proteomes" id="UP000271010">
    <property type="component" value="Unassembled WGS sequence"/>
</dbReference>
<gene>
    <name evidence="2" type="ORF">EFA69_05255</name>
</gene>
<dbReference type="OrthoDB" id="1436925at2"/>
<name>A0A3M9N293_9BACT</name>
<comment type="caution">
    <text evidence="2">The sequence shown here is derived from an EMBL/GenBank/DDBJ whole genome shotgun (WGS) entry which is preliminary data.</text>
</comment>